<proteinExistence type="predicted"/>
<accession>A0A5B6V181</accession>
<name>A0A5B6V181_9ROSI</name>
<evidence type="ECO:0000313" key="2">
    <source>
        <dbReference type="Proteomes" id="UP000325315"/>
    </source>
</evidence>
<protein>
    <submittedName>
        <fullName evidence="1">Uncharacterized protein</fullName>
    </submittedName>
</protein>
<dbReference type="AlphaFoldDB" id="A0A5B6V181"/>
<dbReference type="EMBL" id="SMMG02000009">
    <property type="protein sequence ID" value="KAA3462850.1"/>
    <property type="molecule type" value="Genomic_DNA"/>
</dbReference>
<organism evidence="1 2">
    <name type="scientific">Gossypium australe</name>
    <dbReference type="NCBI Taxonomy" id="47621"/>
    <lineage>
        <taxon>Eukaryota</taxon>
        <taxon>Viridiplantae</taxon>
        <taxon>Streptophyta</taxon>
        <taxon>Embryophyta</taxon>
        <taxon>Tracheophyta</taxon>
        <taxon>Spermatophyta</taxon>
        <taxon>Magnoliopsida</taxon>
        <taxon>eudicotyledons</taxon>
        <taxon>Gunneridae</taxon>
        <taxon>Pentapetalae</taxon>
        <taxon>rosids</taxon>
        <taxon>malvids</taxon>
        <taxon>Malvales</taxon>
        <taxon>Malvaceae</taxon>
        <taxon>Malvoideae</taxon>
        <taxon>Gossypium</taxon>
    </lineage>
</organism>
<dbReference type="Proteomes" id="UP000325315">
    <property type="component" value="Unassembled WGS sequence"/>
</dbReference>
<gene>
    <name evidence="1" type="ORF">EPI10_029300</name>
</gene>
<evidence type="ECO:0000313" key="1">
    <source>
        <dbReference type="EMBL" id="KAA3462850.1"/>
    </source>
</evidence>
<comment type="caution">
    <text evidence="1">The sequence shown here is derived from an EMBL/GenBank/DDBJ whole genome shotgun (WGS) entry which is preliminary data.</text>
</comment>
<keyword evidence="2" id="KW-1185">Reference proteome</keyword>
<sequence>MVLLKEHCQPSIKMVAKIRRMVRNFELQMVKLLQTTVIAKVEARRENFLHVIIMVEKGHPHFNKIPQQVVEAHISNQEKKDQLFVATCF</sequence>
<reference evidence="2" key="1">
    <citation type="journal article" date="2019" name="Plant Biotechnol. J.">
        <title>Genome sequencing of the Australian wild diploid species Gossypium australe highlights disease resistance and delayed gland morphogenesis.</title>
        <authorList>
            <person name="Cai Y."/>
            <person name="Cai X."/>
            <person name="Wang Q."/>
            <person name="Wang P."/>
            <person name="Zhang Y."/>
            <person name="Cai C."/>
            <person name="Xu Y."/>
            <person name="Wang K."/>
            <person name="Zhou Z."/>
            <person name="Wang C."/>
            <person name="Geng S."/>
            <person name="Li B."/>
            <person name="Dong Q."/>
            <person name="Hou Y."/>
            <person name="Wang H."/>
            <person name="Ai P."/>
            <person name="Liu Z."/>
            <person name="Yi F."/>
            <person name="Sun M."/>
            <person name="An G."/>
            <person name="Cheng J."/>
            <person name="Zhang Y."/>
            <person name="Shi Q."/>
            <person name="Xie Y."/>
            <person name="Shi X."/>
            <person name="Chang Y."/>
            <person name="Huang F."/>
            <person name="Chen Y."/>
            <person name="Hong S."/>
            <person name="Mi L."/>
            <person name="Sun Q."/>
            <person name="Zhang L."/>
            <person name="Zhou B."/>
            <person name="Peng R."/>
            <person name="Zhang X."/>
            <person name="Liu F."/>
        </authorList>
    </citation>
    <scope>NUCLEOTIDE SEQUENCE [LARGE SCALE GENOMIC DNA]</scope>
    <source>
        <strain evidence="2">cv. PA1801</strain>
    </source>
</reference>